<feature type="compositionally biased region" description="Basic and acidic residues" evidence="1">
    <location>
        <begin position="1"/>
        <end position="12"/>
    </location>
</feature>
<protein>
    <submittedName>
        <fullName evidence="2">Uncharacterized protein</fullName>
    </submittedName>
</protein>
<evidence type="ECO:0000256" key="1">
    <source>
        <dbReference type="SAM" id="MobiDB-lite"/>
    </source>
</evidence>
<feature type="region of interest" description="Disordered" evidence="1">
    <location>
        <begin position="1"/>
        <end position="73"/>
    </location>
</feature>
<evidence type="ECO:0000313" key="3">
    <source>
        <dbReference type="Proteomes" id="UP000765509"/>
    </source>
</evidence>
<organism evidence="2 3">
    <name type="scientific">Austropuccinia psidii MF-1</name>
    <dbReference type="NCBI Taxonomy" id="1389203"/>
    <lineage>
        <taxon>Eukaryota</taxon>
        <taxon>Fungi</taxon>
        <taxon>Dikarya</taxon>
        <taxon>Basidiomycota</taxon>
        <taxon>Pucciniomycotina</taxon>
        <taxon>Pucciniomycetes</taxon>
        <taxon>Pucciniales</taxon>
        <taxon>Sphaerophragmiaceae</taxon>
        <taxon>Austropuccinia</taxon>
    </lineage>
</organism>
<reference evidence="2" key="1">
    <citation type="submission" date="2021-03" db="EMBL/GenBank/DDBJ databases">
        <title>Draft genome sequence of rust myrtle Austropuccinia psidii MF-1, a brazilian biotype.</title>
        <authorList>
            <person name="Quecine M.C."/>
            <person name="Pachon D.M.R."/>
            <person name="Bonatelli M.L."/>
            <person name="Correr F.H."/>
            <person name="Franceschini L.M."/>
            <person name="Leite T.F."/>
            <person name="Margarido G.R.A."/>
            <person name="Almeida C.A."/>
            <person name="Ferrarezi J.A."/>
            <person name="Labate C.A."/>
        </authorList>
    </citation>
    <scope>NUCLEOTIDE SEQUENCE</scope>
    <source>
        <strain evidence="2">MF-1</strain>
    </source>
</reference>
<name>A0A9Q3C7F2_9BASI</name>
<dbReference type="EMBL" id="AVOT02004877">
    <property type="protein sequence ID" value="MBW0477636.1"/>
    <property type="molecule type" value="Genomic_DNA"/>
</dbReference>
<sequence>MTSIDGKERHDSFNSGIEENQHSLTQESAKNSSGSQWQEFQNKKAATSSEKGQRQSTSYKSLQPGLQNPKHSARCLRKCISDGKNNEGITEKGESQTKIPEMIYNILNGIPNLYIAIKDVKSHTSDKNSSIFNNLKTNNLTLSQINETLMYLEKALRTIETSNDDN</sequence>
<proteinExistence type="predicted"/>
<feature type="compositionally biased region" description="Polar residues" evidence="1">
    <location>
        <begin position="13"/>
        <end position="70"/>
    </location>
</feature>
<evidence type="ECO:0000313" key="2">
    <source>
        <dbReference type="EMBL" id="MBW0477636.1"/>
    </source>
</evidence>
<dbReference type="Proteomes" id="UP000765509">
    <property type="component" value="Unassembled WGS sequence"/>
</dbReference>
<gene>
    <name evidence="2" type="ORF">O181_017351</name>
</gene>
<comment type="caution">
    <text evidence="2">The sequence shown here is derived from an EMBL/GenBank/DDBJ whole genome shotgun (WGS) entry which is preliminary data.</text>
</comment>
<keyword evidence="3" id="KW-1185">Reference proteome</keyword>
<dbReference type="AlphaFoldDB" id="A0A9Q3C7F2"/>
<accession>A0A9Q3C7F2</accession>